<dbReference type="PANTHER" id="PTHR43567:SF5">
    <property type="entry name" value="HYPOTHETICAL CYTOSOLIC PROTEIN"/>
    <property type="match status" value="1"/>
</dbReference>
<dbReference type="EMBL" id="FMYW01000003">
    <property type="protein sequence ID" value="SDC15514.1"/>
    <property type="molecule type" value="Genomic_DNA"/>
</dbReference>
<dbReference type="RefSeq" id="WP_093729479.1">
    <property type="nucleotide sequence ID" value="NZ_FMYW01000003.1"/>
</dbReference>
<accession>A0A1G6J9R0</accession>
<keyword evidence="4" id="KW-1185">Reference proteome</keyword>
<dbReference type="PANTHER" id="PTHR43567">
    <property type="entry name" value="FLAVOREDOXIN-RELATED-RELATED"/>
    <property type="match status" value="1"/>
</dbReference>
<dbReference type="AlphaFoldDB" id="A0A1G6J9R0"/>
<evidence type="ECO:0000313" key="4">
    <source>
        <dbReference type="Proteomes" id="UP000198943"/>
    </source>
</evidence>
<dbReference type="InterPro" id="IPR052174">
    <property type="entry name" value="Flavoredoxin"/>
</dbReference>
<gene>
    <name evidence="3" type="ORF">SAMN04487864_10321</name>
</gene>
<feature type="domain" description="Flavin reductase like" evidence="2">
    <location>
        <begin position="16"/>
        <end position="157"/>
    </location>
</feature>
<protein>
    <submittedName>
        <fullName evidence="3">Flavin reductase like domain-containing protein</fullName>
    </submittedName>
</protein>
<evidence type="ECO:0000259" key="2">
    <source>
        <dbReference type="Pfam" id="PF01613"/>
    </source>
</evidence>
<organism evidence="3 4">
    <name type="scientific">Succiniclasticum ruminis</name>
    <dbReference type="NCBI Taxonomy" id="40841"/>
    <lineage>
        <taxon>Bacteria</taxon>
        <taxon>Bacillati</taxon>
        <taxon>Bacillota</taxon>
        <taxon>Negativicutes</taxon>
        <taxon>Acidaminococcales</taxon>
        <taxon>Acidaminococcaceae</taxon>
        <taxon>Succiniclasticum</taxon>
    </lineage>
</organism>
<dbReference type="Pfam" id="PF01613">
    <property type="entry name" value="Flavin_Reduct"/>
    <property type="match status" value="1"/>
</dbReference>
<dbReference type="InterPro" id="IPR002563">
    <property type="entry name" value="Flavin_Rdtase-like_dom"/>
</dbReference>
<evidence type="ECO:0000256" key="1">
    <source>
        <dbReference type="ARBA" id="ARBA00038054"/>
    </source>
</evidence>
<proteinExistence type="inferred from homology"/>
<sequence>MAQFTTDIFAQFDKKWALLCAGTKEKHNTMTISWGGMGTLWSKPVVTVYVKPCRYTYGFMNENDYFTVSFYPEECKKAMAVMGTKSGRDINKDEVSGLTAKPIGQVVTYEEAEVTFICRKIYWQDMVRENMPEDAVERFYTEEEPHRMFIGEVVEIITH</sequence>
<dbReference type="Gene3D" id="2.30.110.10">
    <property type="entry name" value="Electron Transport, Fmn-binding Protein, Chain A"/>
    <property type="match status" value="1"/>
</dbReference>
<reference evidence="4" key="1">
    <citation type="submission" date="2016-10" db="EMBL/GenBank/DDBJ databases">
        <authorList>
            <person name="Varghese N."/>
            <person name="Submissions S."/>
        </authorList>
    </citation>
    <scope>NUCLEOTIDE SEQUENCE [LARGE SCALE GENOMIC DNA]</scope>
    <source>
        <strain evidence="4">DSM 11005</strain>
    </source>
</reference>
<dbReference type="GO" id="GO:0010181">
    <property type="term" value="F:FMN binding"/>
    <property type="evidence" value="ECO:0007669"/>
    <property type="project" value="InterPro"/>
</dbReference>
<evidence type="ECO:0000313" key="3">
    <source>
        <dbReference type="EMBL" id="SDC15514.1"/>
    </source>
</evidence>
<dbReference type="GO" id="GO:0016646">
    <property type="term" value="F:oxidoreductase activity, acting on the CH-NH group of donors, NAD or NADP as acceptor"/>
    <property type="evidence" value="ECO:0007669"/>
    <property type="project" value="UniProtKB-ARBA"/>
</dbReference>
<name>A0A1G6J9R0_9FIRM</name>
<comment type="similarity">
    <text evidence="1">Belongs to the flavoredoxin family.</text>
</comment>
<dbReference type="SUPFAM" id="SSF50475">
    <property type="entry name" value="FMN-binding split barrel"/>
    <property type="match status" value="1"/>
</dbReference>
<dbReference type="Proteomes" id="UP000198943">
    <property type="component" value="Unassembled WGS sequence"/>
</dbReference>
<dbReference type="InterPro" id="IPR012349">
    <property type="entry name" value="Split_barrel_FMN-bd"/>
</dbReference>
<dbReference type="OrthoDB" id="9791490at2"/>